<comment type="caution">
    <text evidence="2">The sequence shown here is derived from an EMBL/GenBank/DDBJ whole genome shotgun (WGS) entry which is preliminary data.</text>
</comment>
<sequence>MSVSAYFTIEPSDSNNEPNDTTVTIIRLCDNTAVINADDTSSTPTTTGTFVLDDGAGDESDNTVSYNLATKVVNDSKNVLANSDEVGDEDTSNLDASVSASVVLFTLLDENWQKTDDMRKKKNSKKIAKDD</sequence>
<protein>
    <submittedName>
        <fullName evidence="2">Uncharacterized protein</fullName>
    </submittedName>
</protein>
<keyword evidence="3" id="KW-1185">Reference proteome</keyword>
<gene>
    <name evidence="2" type="ORF">Tcan_09242</name>
</gene>
<evidence type="ECO:0000256" key="1">
    <source>
        <dbReference type="SAM" id="MobiDB-lite"/>
    </source>
</evidence>
<dbReference type="Proteomes" id="UP000031036">
    <property type="component" value="Unassembled WGS sequence"/>
</dbReference>
<dbReference type="AlphaFoldDB" id="A0A0B2VSU0"/>
<organism evidence="2 3">
    <name type="scientific">Toxocara canis</name>
    <name type="common">Canine roundworm</name>
    <dbReference type="NCBI Taxonomy" id="6265"/>
    <lineage>
        <taxon>Eukaryota</taxon>
        <taxon>Metazoa</taxon>
        <taxon>Ecdysozoa</taxon>
        <taxon>Nematoda</taxon>
        <taxon>Chromadorea</taxon>
        <taxon>Rhabditida</taxon>
        <taxon>Spirurina</taxon>
        <taxon>Ascaridomorpha</taxon>
        <taxon>Ascaridoidea</taxon>
        <taxon>Toxocaridae</taxon>
        <taxon>Toxocara</taxon>
    </lineage>
</organism>
<dbReference type="EMBL" id="JPKZ01001073">
    <property type="protein sequence ID" value="KHN84065.1"/>
    <property type="molecule type" value="Genomic_DNA"/>
</dbReference>
<feature type="region of interest" description="Disordered" evidence="1">
    <location>
        <begin position="38"/>
        <end position="59"/>
    </location>
</feature>
<reference evidence="2 3" key="1">
    <citation type="submission" date="2014-11" db="EMBL/GenBank/DDBJ databases">
        <title>Genetic blueprint of the zoonotic pathogen Toxocara canis.</title>
        <authorList>
            <person name="Zhu X.-Q."/>
            <person name="Korhonen P.K."/>
            <person name="Cai H."/>
            <person name="Young N.D."/>
            <person name="Nejsum P."/>
            <person name="von Samson-Himmelstjerna G."/>
            <person name="Boag P.R."/>
            <person name="Tan P."/>
            <person name="Li Q."/>
            <person name="Min J."/>
            <person name="Yang Y."/>
            <person name="Wang X."/>
            <person name="Fang X."/>
            <person name="Hall R.S."/>
            <person name="Hofmann A."/>
            <person name="Sternberg P.W."/>
            <person name="Jex A.R."/>
            <person name="Gasser R.B."/>
        </authorList>
    </citation>
    <scope>NUCLEOTIDE SEQUENCE [LARGE SCALE GENOMIC DNA]</scope>
    <source>
        <strain evidence="2">PN_DK_2014</strain>
    </source>
</reference>
<evidence type="ECO:0000313" key="3">
    <source>
        <dbReference type="Proteomes" id="UP000031036"/>
    </source>
</evidence>
<feature type="compositionally biased region" description="Low complexity" evidence="1">
    <location>
        <begin position="40"/>
        <end position="49"/>
    </location>
</feature>
<evidence type="ECO:0000313" key="2">
    <source>
        <dbReference type="EMBL" id="KHN84065.1"/>
    </source>
</evidence>
<name>A0A0B2VSU0_TOXCA</name>
<proteinExistence type="predicted"/>
<accession>A0A0B2VSU0</accession>